<comment type="caution">
    <text evidence="9">The sequence shown here is derived from an EMBL/GenBank/DDBJ whole genome shotgun (WGS) entry which is preliminary data.</text>
</comment>
<evidence type="ECO:0000256" key="4">
    <source>
        <dbReference type="ARBA" id="ARBA00022801"/>
    </source>
</evidence>
<dbReference type="Proteomes" id="UP001165069">
    <property type="component" value="Unassembled WGS sequence"/>
</dbReference>
<evidence type="ECO:0000256" key="3">
    <source>
        <dbReference type="ARBA" id="ARBA00022692"/>
    </source>
</evidence>
<dbReference type="PANTHER" id="PTHR14969:SF62">
    <property type="entry name" value="DECAPRENYLPHOSPHORYL-5-PHOSPHORIBOSE PHOSPHATASE RV3807C-RELATED"/>
    <property type="match status" value="1"/>
</dbReference>
<proteinExistence type="predicted"/>
<dbReference type="InterPro" id="IPR000326">
    <property type="entry name" value="PAP2/HPO"/>
</dbReference>
<feature type="signal peptide" evidence="7">
    <location>
        <begin position="1"/>
        <end position="18"/>
    </location>
</feature>
<dbReference type="InterPro" id="IPR036938">
    <property type="entry name" value="PAP2/HPO_sf"/>
</dbReference>
<evidence type="ECO:0000313" key="9">
    <source>
        <dbReference type="EMBL" id="GLH74564.1"/>
    </source>
</evidence>
<feature type="chain" id="PRO_5045513136" description="Phosphatidic acid phosphatase type 2/haloperoxidase domain-containing protein" evidence="7">
    <location>
        <begin position="19"/>
        <end position="298"/>
    </location>
</feature>
<protein>
    <recommendedName>
        <fullName evidence="8">Phosphatidic acid phosphatase type 2/haloperoxidase domain-containing protein</fullName>
    </recommendedName>
</protein>
<reference evidence="9 10" key="1">
    <citation type="journal article" date="2023" name="Antonie Van Leeuwenhoek">
        <title>Mesoterricola silvestris gen. nov., sp. nov., Mesoterricola sediminis sp. nov., Geothrix oryzae sp. nov., Geothrix edaphica sp. nov., Geothrix rubra sp. nov., and Geothrix limicola sp. nov., six novel members of Acidobacteriota isolated from soils.</title>
        <authorList>
            <person name="Itoh H."/>
            <person name="Sugisawa Y."/>
            <person name="Mise K."/>
            <person name="Xu Z."/>
            <person name="Kuniyasu M."/>
            <person name="Ushijima N."/>
            <person name="Kawano K."/>
            <person name="Kobayashi E."/>
            <person name="Shiratori Y."/>
            <person name="Masuda Y."/>
            <person name="Senoo K."/>
        </authorList>
    </citation>
    <scope>NUCLEOTIDE SEQUENCE [LARGE SCALE GENOMIC DNA]</scope>
    <source>
        <strain evidence="9 10">Red804</strain>
    </source>
</reference>
<gene>
    <name evidence="9" type="ORF">GETHLI_30660</name>
</gene>
<keyword evidence="2" id="KW-1003">Cell membrane</keyword>
<evidence type="ECO:0000256" key="7">
    <source>
        <dbReference type="SAM" id="SignalP"/>
    </source>
</evidence>
<keyword evidence="7" id="KW-0732">Signal</keyword>
<sequence length="298" mass="31222">MRRLSICTLALSSVWMFAEDAAPAPANPEPRPVESVSKSLVIGPLVMDSPSDPDRFSNLPRLVLDDAGHLITAPARWDRSDWLMAGAGVALVAGTAVTLDRSTATYVTNHANASSDRVAKAVQNLGGAPSVLIAGGTYLAGVVFKDPEIRATGIDTMATMGLAQILIAIPLKVATGRSRPSAGLGAHDFHPFKGSQSFPSGHTTQAFALASVISEHADRPWVSCLSYGLAGLVGLARVEQRQHFMSDVVAGGLIGTFVGKSVVSYNQSLRAKANSKVSFSFSPVVQPGGYGFSLAMKF</sequence>
<comment type="subcellular location">
    <subcellularLocation>
        <location evidence="1">Cell membrane</location>
        <topology evidence="1">Multi-pass membrane protein</topology>
    </subcellularLocation>
</comment>
<evidence type="ECO:0000256" key="2">
    <source>
        <dbReference type="ARBA" id="ARBA00022475"/>
    </source>
</evidence>
<evidence type="ECO:0000256" key="5">
    <source>
        <dbReference type="ARBA" id="ARBA00022989"/>
    </source>
</evidence>
<dbReference type="SMART" id="SM00014">
    <property type="entry name" value="acidPPc"/>
    <property type="match status" value="1"/>
</dbReference>
<organism evidence="9 10">
    <name type="scientific">Geothrix limicola</name>
    <dbReference type="NCBI Taxonomy" id="2927978"/>
    <lineage>
        <taxon>Bacteria</taxon>
        <taxon>Pseudomonadati</taxon>
        <taxon>Acidobacteriota</taxon>
        <taxon>Holophagae</taxon>
        <taxon>Holophagales</taxon>
        <taxon>Holophagaceae</taxon>
        <taxon>Geothrix</taxon>
    </lineage>
</organism>
<dbReference type="SUPFAM" id="SSF48317">
    <property type="entry name" value="Acid phosphatase/Vanadium-dependent haloperoxidase"/>
    <property type="match status" value="1"/>
</dbReference>
<keyword evidence="5" id="KW-1133">Transmembrane helix</keyword>
<dbReference type="PANTHER" id="PTHR14969">
    <property type="entry name" value="SPHINGOSINE-1-PHOSPHATE PHOSPHOHYDROLASE"/>
    <property type="match status" value="1"/>
</dbReference>
<dbReference type="Pfam" id="PF01569">
    <property type="entry name" value="PAP2"/>
    <property type="match status" value="1"/>
</dbReference>
<dbReference type="EMBL" id="BSDE01000007">
    <property type="protein sequence ID" value="GLH74564.1"/>
    <property type="molecule type" value="Genomic_DNA"/>
</dbReference>
<dbReference type="Gene3D" id="1.20.144.10">
    <property type="entry name" value="Phosphatidic acid phosphatase type 2/haloperoxidase"/>
    <property type="match status" value="1"/>
</dbReference>
<keyword evidence="10" id="KW-1185">Reference proteome</keyword>
<keyword evidence="3" id="KW-0812">Transmembrane</keyword>
<accession>A0ABQ5QKQ4</accession>
<keyword evidence="4" id="KW-0378">Hydrolase</keyword>
<feature type="domain" description="Phosphatidic acid phosphatase type 2/haloperoxidase" evidence="8">
    <location>
        <begin position="153"/>
        <end position="263"/>
    </location>
</feature>
<evidence type="ECO:0000259" key="8">
    <source>
        <dbReference type="SMART" id="SM00014"/>
    </source>
</evidence>
<evidence type="ECO:0000256" key="1">
    <source>
        <dbReference type="ARBA" id="ARBA00004651"/>
    </source>
</evidence>
<name>A0ABQ5QKQ4_9BACT</name>
<keyword evidence="6" id="KW-0472">Membrane</keyword>
<evidence type="ECO:0000256" key="6">
    <source>
        <dbReference type="ARBA" id="ARBA00023136"/>
    </source>
</evidence>
<evidence type="ECO:0000313" key="10">
    <source>
        <dbReference type="Proteomes" id="UP001165069"/>
    </source>
</evidence>